<name>A0A516NGU5_9NOCA</name>
<feature type="compositionally biased region" description="Basic and acidic residues" evidence="2">
    <location>
        <begin position="251"/>
        <end position="261"/>
    </location>
</feature>
<dbReference type="AlphaFoldDB" id="A0A516NGU5"/>
<dbReference type="InterPro" id="IPR003615">
    <property type="entry name" value="HNH_nuc"/>
</dbReference>
<evidence type="ECO:0000259" key="3">
    <source>
        <dbReference type="SMART" id="SM00507"/>
    </source>
</evidence>
<feature type="region of interest" description="Disordered" evidence="2">
    <location>
        <begin position="436"/>
        <end position="495"/>
    </location>
</feature>
<dbReference type="GeneID" id="80331679"/>
<dbReference type="GO" id="GO:0004519">
    <property type="term" value="F:endonuclease activity"/>
    <property type="evidence" value="ECO:0007669"/>
    <property type="project" value="InterPro"/>
</dbReference>
<proteinExistence type="inferred from homology"/>
<evidence type="ECO:0000256" key="1">
    <source>
        <dbReference type="ARBA" id="ARBA00023450"/>
    </source>
</evidence>
<feature type="compositionally biased region" description="Low complexity" evidence="2">
    <location>
        <begin position="444"/>
        <end position="453"/>
    </location>
</feature>
<feature type="compositionally biased region" description="Basic and acidic residues" evidence="2">
    <location>
        <begin position="645"/>
        <end position="665"/>
    </location>
</feature>
<dbReference type="KEGG" id="nod:FOH10_04640"/>
<feature type="compositionally biased region" description="Polar residues" evidence="2">
    <location>
        <begin position="537"/>
        <end position="551"/>
    </location>
</feature>
<dbReference type="InterPro" id="IPR003870">
    <property type="entry name" value="DUF222"/>
</dbReference>
<accession>A0A516NGU5</accession>
<dbReference type="CDD" id="cd00085">
    <property type="entry name" value="HNHc"/>
    <property type="match status" value="1"/>
</dbReference>
<dbReference type="EMBL" id="CP041695">
    <property type="protein sequence ID" value="QDP78128.1"/>
    <property type="molecule type" value="Genomic_DNA"/>
</dbReference>
<evidence type="ECO:0000313" key="5">
    <source>
        <dbReference type="Proteomes" id="UP000317039"/>
    </source>
</evidence>
<reference evidence="4 5" key="1">
    <citation type="submission" date="2019-07" db="EMBL/GenBank/DDBJ databases">
        <title>Complete Genome Sequence and Methylome Analysis of Nocardia otitidis-caviarum NEB252.</title>
        <authorList>
            <person name="Fomenkov A."/>
            <person name="Anton B.P."/>
            <person name="Vincze T."/>
            <person name="Roberts R.J."/>
        </authorList>
    </citation>
    <scope>NUCLEOTIDE SEQUENCE [LARGE SCALE GENOMIC DNA]</scope>
    <source>
        <strain evidence="4 5">NEB252</strain>
    </source>
</reference>
<gene>
    <name evidence="4" type="ORF">FOH10_04640</name>
</gene>
<dbReference type="GO" id="GO:0003676">
    <property type="term" value="F:nucleic acid binding"/>
    <property type="evidence" value="ECO:0007669"/>
    <property type="project" value="InterPro"/>
</dbReference>
<dbReference type="Pfam" id="PF01844">
    <property type="entry name" value="HNH"/>
    <property type="match status" value="1"/>
</dbReference>
<dbReference type="RefSeq" id="WP_143979754.1">
    <property type="nucleotide sequence ID" value="NZ_CP041695.1"/>
</dbReference>
<feature type="compositionally biased region" description="Gly residues" evidence="2">
    <location>
        <begin position="454"/>
        <end position="495"/>
    </location>
</feature>
<feature type="compositionally biased region" description="Low complexity" evidence="2">
    <location>
        <begin position="686"/>
        <end position="697"/>
    </location>
</feature>
<feature type="domain" description="HNH nuclease" evidence="3">
    <location>
        <begin position="361"/>
        <end position="413"/>
    </location>
</feature>
<feature type="region of interest" description="Disordered" evidence="2">
    <location>
        <begin position="237"/>
        <end position="270"/>
    </location>
</feature>
<feature type="compositionally biased region" description="Polar residues" evidence="2">
    <location>
        <begin position="610"/>
        <end position="619"/>
    </location>
</feature>
<dbReference type="GO" id="GO:0008270">
    <property type="term" value="F:zinc ion binding"/>
    <property type="evidence" value="ECO:0007669"/>
    <property type="project" value="InterPro"/>
</dbReference>
<comment type="similarity">
    <text evidence="1">Belongs to the Rv1128c/1148c/1588c/1702c/1945/3466 family.</text>
</comment>
<evidence type="ECO:0000313" key="4">
    <source>
        <dbReference type="EMBL" id="QDP78128.1"/>
    </source>
</evidence>
<protein>
    <submittedName>
        <fullName evidence="4">DUF222 domain-containing protein</fullName>
    </submittedName>
</protein>
<dbReference type="Proteomes" id="UP000317039">
    <property type="component" value="Chromosome"/>
</dbReference>
<dbReference type="SMART" id="SM00507">
    <property type="entry name" value="HNHc"/>
    <property type="match status" value="1"/>
</dbReference>
<feature type="compositionally biased region" description="Pro residues" evidence="2">
    <location>
        <begin position="589"/>
        <end position="602"/>
    </location>
</feature>
<dbReference type="Gene3D" id="1.10.30.50">
    <property type="match status" value="1"/>
</dbReference>
<dbReference type="Pfam" id="PF02720">
    <property type="entry name" value="DUF222"/>
    <property type="match status" value="1"/>
</dbReference>
<sequence>MIPEGETRGGDTAADVSAAMDTLLATDLTGLSDTALVDVMREVESVRCRMAALSHRMIAEVESRHLWERAGAKGMRGYLIDVLRLSAAEAGARVRASIPLRPRAFCGEPAPALLPTTARLQAEGTISPEHARVIMRVMDRIPNAVPEETKTEAEQQLARAAVQMPPEYVSKVGHVLLSCLDPDGVLTNDDDRARHRELWVGKQRVDGMSEIKGVLDPQLRALLDVVLAKWARPGMCNPEDPDSPRMGPAAVDKDAVEAAARRDRRSAGQRNHDALKAFLAAGGGPENLGSHRGVPVSVVLTMSLTDLQAGTGYAHTASGSVMSIPDALRMAEGSYPLLMLFDGKGFPLHLGRGKYRLASPWQRLACIAADRGCTRPGCEAPATMCAVHHMVPWLRGGRTDIDNLTLVCDRCHAQIPEDGDDPTGWATLGRGNISDGIAGGNSGSGNHSNAGNSSGNGGNGGNSSGSDGSGRSRGGSIGGIGGGLGGGGNRGGGVGSGRYPGRVVWAPPTRIDPGRVLRVNLHHHPEQWLTGAPGGQSPPTLSQSASPTLGQPMSRALARSTHPVVGQPTPPTLSQPTSGQPSRPVIGEPTPPSLGHPAPPVSGQPMPRTKGQQTLSTLGQPKPSVVGRPMPLPLGRQGAGACDRPAPRRIDRNATDHHDRSDPHAARCPRKTPSGRTRPEATTYANNNHPGNNHLENATPASPSAGVEGCGTQPGVSESQVSHPPPPHSSLHISAVTPRTRHDPRNLNTWTRPKPTAEQSLPSPRAELQSAVVEHDAKMFEAGEWAHRAEFTSIQHQSRVGVVFGRQGRIHCCRPPEVSAITIPSDGSDHSRGFCAARWIASRMISASETPRQAAASLMTVRSSGSLEVVQRLELPIMRVA</sequence>
<feature type="region of interest" description="Disordered" evidence="2">
    <location>
        <begin position="526"/>
        <end position="765"/>
    </location>
</feature>
<feature type="compositionally biased region" description="Polar residues" evidence="2">
    <location>
        <begin position="746"/>
        <end position="762"/>
    </location>
</feature>
<evidence type="ECO:0000256" key="2">
    <source>
        <dbReference type="SAM" id="MobiDB-lite"/>
    </source>
</evidence>
<organism evidence="4 5">
    <name type="scientific">Nocardia otitidiscaviarum</name>
    <dbReference type="NCBI Taxonomy" id="1823"/>
    <lineage>
        <taxon>Bacteria</taxon>
        <taxon>Bacillati</taxon>
        <taxon>Actinomycetota</taxon>
        <taxon>Actinomycetes</taxon>
        <taxon>Mycobacteriales</taxon>
        <taxon>Nocardiaceae</taxon>
        <taxon>Nocardia</taxon>
    </lineage>
</organism>
<dbReference type="InterPro" id="IPR002711">
    <property type="entry name" value="HNH"/>
</dbReference>